<evidence type="ECO:0000313" key="1">
    <source>
        <dbReference type="EMBL" id="MCL7344875.1"/>
    </source>
</evidence>
<dbReference type="InterPro" id="IPR011002">
    <property type="entry name" value="FliG_a-hlx"/>
</dbReference>
<dbReference type="SUPFAM" id="SSF48029">
    <property type="entry name" value="FliG"/>
    <property type="match status" value="1"/>
</dbReference>
<gene>
    <name evidence="1" type="ORF">TQ35_009930</name>
</gene>
<comment type="caution">
    <text evidence="1">The sequence shown here is derived from an EMBL/GenBank/DDBJ whole genome shotgun (WGS) entry which is preliminary data.</text>
</comment>
<sequence>MRSPLPDLLQVSRLSDKEREEVMSKLLSQLMSMDETQKVEAMREMIKYMAEKATDEEYLNLCRTNIKLASSLPDNVLSGFLKVRIQAVSQLPKELRDRDQRLLATALQGLDEKTREKIMRTMK</sequence>
<organism evidence="1">
    <name type="scientific">Candidatus Aramenus sulfurataquae</name>
    <dbReference type="NCBI Taxonomy" id="1326980"/>
    <lineage>
        <taxon>Archaea</taxon>
        <taxon>Thermoproteota</taxon>
        <taxon>Thermoprotei</taxon>
        <taxon>Sulfolobales</taxon>
        <taxon>Sulfolobaceae</taxon>
        <taxon>Candidatus Aramenus</taxon>
    </lineage>
</organism>
<protein>
    <submittedName>
        <fullName evidence="1">Dehydrogenase</fullName>
    </submittedName>
</protein>
<dbReference type="AlphaFoldDB" id="A0AAE3FL51"/>
<accession>A0AAE3FL51</accession>
<dbReference type="EMBL" id="JZWS02000060">
    <property type="protein sequence ID" value="MCL7344875.1"/>
    <property type="molecule type" value="Genomic_DNA"/>
</dbReference>
<name>A0AAE3FL51_9CREN</name>
<proteinExistence type="predicted"/>
<reference evidence="1" key="1">
    <citation type="submission" date="2022-05" db="EMBL/GenBank/DDBJ databases">
        <title>Metagenome Sequencing of an Archaeal-Dominated Microbial Community from a Hot Spring at the Los Azufres Geothermal Field, Mexico.</title>
        <authorList>
            <person name="Marin-Paredes R."/>
            <person name="Martinez-Romero E."/>
            <person name="Servin-Garciduenas L.E."/>
        </authorList>
    </citation>
    <scope>NUCLEOTIDE SEQUENCE</scope>
    <source>
        <strain evidence="1">AZ1-454</strain>
    </source>
</reference>